<name>A0A1N7IIZ0_9FLAO</name>
<organism evidence="2 3">
    <name type="scientific">Chryseobacterium shigense</name>
    <dbReference type="NCBI Taxonomy" id="297244"/>
    <lineage>
        <taxon>Bacteria</taxon>
        <taxon>Pseudomonadati</taxon>
        <taxon>Bacteroidota</taxon>
        <taxon>Flavobacteriia</taxon>
        <taxon>Flavobacteriales</taxon>
        <taxon>Weeksellaceae</taxon>
        <taxon>Chryseobacterium group</taxon>
        <taxon>Chryseobacterium</taxon>
    </lineage>
</organism>
<dbReference type="Pfam" id="PF12867">
    <property type="entry name" value="DinB_2"/>
    <property type="match status" value="1"/>
</dbReference>
<dbReference type="InterPro" id="IPR024775">
    <property type="entry name" value="DinB-like"/>
</dbReference>
<proteinExistence type="predicted"/>
<dbReference type="EMBL" id="FTNY01000004">
    <property type="protein sequence ID" value="SIS37022.1"/>
    <property type="molecule type" value="Genomic_DNA"/>
</dbReference>
<feature type="domain" description="DinB-like" evidence="1">
    <location>
        <begin position="46"/>
        <end position="181"/>
    </location>
</feature>
<protein>
    <submittedName>
        <fullName evidence="2">DinB superfamily protein</fullName>
    </submittedName>
</protein>
<reference evidence="3" key="1">
    <citation type="submission" date="2017-01" db="EMBL/GenBank/DDBJ databases">
        <authorList>
            <person name="Varghese N."/>
            <person name="Submissions S."/>
        </authorList>
    </citation>
    <scope>NUCLEOTIDE SEQUENCE [LARGE SCALE GENOMIC DNA]</scope>
    <source>
        <strain evidence="3">DSM 17126</strain>
    </source>
</reference>
<evidence type="ECO:0000313" key="3">
    <source>
        <dbReference type="Proteomes" id="UP000186373"/>
    </source>
</evidence>
<sequence length="190" mass="21858">MVFSKPSLLISFITNNLLTQKNMSDFQKYVQRYLDKIPSEDWIGELKRSGEKTLEVYSAITEEQSLFAYAEGKWTLKELLLHLSDTERIFQYRILAFARGEKAELPGFDEENYAAASFANHRSLESLLEEYKLIRRSSQILLETIEPSVLKNTGIANGNPLAVETIGKLLVGHNYHHLSIIEERYLSELK</sequence>
<dbReference type="AlphaFoldDB" id="A0A1N7IIZ0"/>
<dbReference type="SUPFAM" id="SSF109854">
    <property type="entry name" value="DinB/YfiT-like putative metalloenzymes"/>
    <property type="match status" value="1"/>
</dbReference>
<keyword evidence="3" id="KW-1185">Reference proteome</keyword>
<dbReference type="InterPro" id="IPR034660">
    <property type="entry name" value="DinB/YfiT-like"/>
</dbReference>
<dbReference type="Gene3D" id="1.20.120.450">
    <property type="entry name" value="dinb family like domain"/>
    <property type="match status" value="1"/>
</dbReference>
<dbReference type="Proteomes" id="UP000186373">
    <property type="component" value="Unassembled WGS sequence"/>
</dbReference>
<evidence type="ECO:0000313" key="2">
    <source>
        <dbReference type="EMBL" id="SIS37022.1"/>
    </source>
</evidence>
<evidence type="ECO:0000259" key="1">
    <source>
        <dbReference type="Pfam" id="PF12867"/>
    </source>
</evidence>
<gene>
    <name evidence="2" type="ORF">SAMN05421639_1041</name>
</gene>
<accession>A0A1N7IIZ0</accession>